<feature type="compositionally biased region" description="Low complexity" evidence="1">
    <location>
        <begin position="134"/>
        <end position="150"/>
    </location>
</feature>
<gene>
    <name evidence="2" type="ORF">BDK51DRAFT_48702</name>
</gene>
<dbReference type="EMBL" id="KZ999730">
    <property type="protein sequence ID" value="RKO84792.1"/>
    <property type="molecule type" value="Genomic_DNA"/>
</dbReference>
<evidence type="ECO:0008006" key="4">
    <source>
        <dbReference type="Google" id="ProtNLM"/>
    </source>
</evidence>
<evidence type="ECO:0000256" key="1">
    <source>
        <dbReference type="SAM" id="MobiDB-lite"/>
    </source>
</evidence>
<dbReference type="AlphaFoldDB" id="A0A4P9VZM3"/>
<name>A0A4P9VZM3_9FUNG</name>
<reference evidence="3" key="1">
    <citation type="journal article" date="2018" name="Nat. Microbiol.">
        <title>Leveraging single-cell genomics to expand the fungal tree of life.</title>
        <authorList>
            <person name="Ahrendt S.R."/>
            <person name="Quandt C.A."/>
            <person name="Ciobanu D."/>
            <person name="Clum A."/>
            <person name="Salamov A."/>
            <person name="Andreopoulos B."/>
            <person name="Cheng J.F."/>
            <person name="Woyke T."/>
            <person name="Pelin A."/>
            <person name="Henrissat B."/>
            <person name="Reynolds N.K."/>
            <person name="Benny G.L."/>
            <person name="Smith M.E."/>
            <person name="James T.Y."/>
            <person name="Grigoriev I.V."/>
        </authorList>
    </citation>
    <scope>NUCLEOTIDE SEQUENCE [LARGE SCALE GENOMIC DNA]</scope>
</reference>
<feature type="compositionally biased region" description="Low complexity" evidence="1">
    <location>
        <begin position="642"/>
        <end position="653"/>
    </location>
</feature>
<feature type="region of interest" description="Disordered" evidence="1">
    <location>
        <begin position="712"/>
        <end position="746"/>
    </location>
</feature>
<dbReference type="PANTHER" id="PTHR24216:SF65">
    <property type="entry name" value="PAXILLIN-LIKE PROTEIN 1"/>
    <property type="match status" value="1"/>
</dbReference>
<feature type="compositionally biased region" description="Polar residues" evidence="1">
    <location>
        <begin position="596"/>
        <end position="605"/>
    </location>
</feature>
<feature type="compositionally biased region" description="Pro residues" evidence="1">
    <location>
        <begin position="714"/>
        <end position="723"/>
    </location>
</feature>
<evidence type="ECO:0000313" key="2">
    <source>
        <dbReference type="EMBL" id="RKO84792.1"/>
    </source>
</evidence>
<proteinExistence type="predicted"/>
<dbReference type="OrthoDB" id="2157484at2759"/>
<feature type="region of interest" description="Disordered" evidence="1">
    <location>
        <begin position="131"/>
        <end position="204"/>
    </location>
</feature>
<accession>A0A4P9VZM3</accession>
<feature type="compositionally biased region" description="Basic and acidic residues" evidence="1">
    <location>
        <begin position="190"/>
        <end position="199"/>
    </location>
</feature>
<evidence type="ECO:0000313" key="3">
    <source>
        <dbReference type="Proteomes" id="UP000269721"/>
    </source>
</evidence>
<sequence>MQTLDESALTNASVIPENRRGAFLNGAPLLRVLTTISLHDPPPIQNNVSKIRWRRYYHVGPPADAAAAFPRTHWRPPEVGGAQLPDPLLAAFVALTAAGTPCVWRPAEYDRCEGGGAGGGKPTRLYAKTLSHRAPAQPAAPASSASSCAPTPSPASPHPATPEESGFPGTRMTLSPGANSGRVEEGDDPGGPRRWEPGRADGNGCEAQVANGVAGRIAEKRGVQIPKGGLPLIASGPARSGSETVCRELWVFEYGSIEAGSPRELDLLTGEPGGRAACVGKGKGALKFSELENGEFGAETAYASSPQGEAAATVEYGLFVQAIYTQLNRVFSQRGAIRMGDSFIFLPSFTDPELAWEVMKESFASASPGEPVLSCTINIYLTSANLILQPVVSHLAIRPLHASDFISGGEMGAGDADSAAGDGGSASPEKLEERRVILSPHGAGGKLILHPSKPSPSPEAILSEWSALFFYPPILPGASARDQRIPATVAVRLDSSQTIAYYPTPLVFCAVVASPATSTLSRVARDLHRWAWRENAAMAAAASPRPVDYWSYVSPRRKMIDAVLASCGSLEVVYAAEVEASAVPIEEKKDKRRKSSGASATTRKASSGKPVKEAAPPLMKGKKTELAPPPIESPAPSLKAVSPSMSPSSPSSRPDVDMEFFGSYGMNSSMTDFPDLDLDDIGETDFDNFFAPQPSISALPAHHHAALDIFSPAVPSPAAPTPGPYQAFSPAAPTPSALYDPTSPQF</sequence>
<feature type="compositionally biased region" description="Pro residues" evidence="1">
    <location>
        <begin position="151"/>
        <end position="160"/>
    </location>
</feature>
<keyword evidence="3" id="KW-1185">Reference proteome</keyword>
<protein>
    <recommendedName>
        <fullName evidence="4">Mediator of RNA polymerase II transcription subunit 13</fullName>
    </recommendedName>
</protein>
<feature type="non-terminal residue" evidence="2">
    <location>
        <position position="746"/>
    </location>
</feature>
<feature type="region of interest" description="Disordered" evidence="1">
    <location>
        <begin position="587"/>
        <end position="657"/>
    </location>
</feature>
<dbReference type="PANTHER" id="PTHR24216">
    <property type="entry name" value="PAXILLIN-RELATED"/>
    <property type="match status" value="1"/>
</dbReference>
<organism evidence="2 3">
    <name type="scientific">Blyttiomyces helicus</name>
    <dbReference type="NCBI Taxonomy" id="388810"/>
    <lineage>
        <taxon>Eukaryota</taxon>
        <taxon>Fungi</taxon>
        <taxon>Fungi incertae sedis</taxon>
        <taxon>Chytridiomycota</taxon>
        <taxon>Chytridiomycota incertae sedis</taxon>
        <taxon>Chytridiomycetes</taxon>
        <taxon>Chytridiomycetes incertae sedis</taxon>
        <taxon>Blyttiomyces</taxon>
    </lineage>
</organism>
<dbReference type="Proteomes" id="UP000269721">
    <property type="component" value="Unassembled WGS sequence"/>
</dbReference>